<dbReference type="EMBL" id="LXQA010009828">
    <property type="protein sequence ID" value="MCH86156.1"/>
    <property type="molecule type" value="Genomic_DNA"/>
</dbReference>
<name>A0A392MF88_9FABA</name>
<dbReference type="AlphaFoldDB" id="A0A392MF88"/>
<sequence length="496" mass="56572">FHDRREARQERNGESARRKEEEVNRFEGNSFAHAVQGDRSLVQQNIKKNSRVSYTAMKETLQSLQKSYVGEVIHAGMTYNIHDEFHRQGYFGIKITPLGANLVLLEEQETGEVQALMEDAKSWLEQWFRDIRPWTTREADRSRLVWLRVYGIPVHAWNVDFFSKLSNKYGAFINEDDGTLKMITMDVAQIMIRTVEQKVIDELVEVDINNEIFQLRIIEDSYGPMRIMVAQEKRCDGRDAESNQSDEEEDENSIPVEEEDDLSINAGDKNLLALTNFVNDNNGRREDLGNGDMRINGEELNLETTYNLNGGENSNNREVFNIKDTVEVIQVENSRGVESGRMGPDLISSPVTDRKGVHREPSLHKIPSKVTQNKHVGVRNSIPLSSKLVNRSIGVKEDNTCTRNPPGRFKASNGKENSVSSAGSILCCSSLNSSDIRNCNKQFWNRNDMAMADKVWKGVVELGVEGEEVEEVYRGRISNNEKRDTETKKSREHNKQ</sequence>
<feature type="compositionally biased region" description="Acidic residues" evidence="1">
    <location>
        <begin position="244"/>
        <end position="262"/>
    </location>
</feature>
<feature type="region of interest" description="Disordered" evidence="1">
    <location>
        <begin position="397"/>
        <end position="416"/>
    </location>
</feature>
<organism evidence="2 3">
    <name type="scientific">Trifolium medium</name>
    <dbReference type="NCBI Taxonomy" id="97028"/>
    <lineage>
        <taxon>Eukaryota</taxon>
        <taxon>Viridiplantae</taxon>
        <taxon>Streptophyta</taxon>
        <taxon>Embryophyta</taxon>
        <taxon>Tracheophyta</taxon>
        <taxon>Spermatophyta</taxon>
        <taxon>Magnoliopsida</taxon>
        <taxon>eudicotyledons</taxon>
        <taxon>Gunneridae</taxon>
        <taxon>Pentapetalae</taxon>
        <taxon>rosids</taxon>
        <taxon>fabids</taxon>
        <taxon>Fabales</taxon>
        <taxon>Fabaceae</taxon>
        <taxon>Papilionoideae</taxon>
        <taxon>50 kb inversion clade</taxon>
        <taxon>NPAAA clade</taxon>
        <taxon>Hologalegina</taxon>
        <taxon>IRL clade</taxon>
        <taxon>Trifolieae</taxon>
        <taxon>Trifolium</taxon>
    </lineage>
</organism>
<gene>
    <name evidence="2" type="ORF">A2U01_0007010</name>
</gene>
<evidence type="ECO:0000256" key="1">
    <source>
        <dbReference type="SAM" id="MobiDB-lite"/>
    </source>
</evidence>
<feature type="region of interest" description="Disordered" evidence="1">
    <location>
        <begin position="475"/>
        <end position="496"/>
    </location>
</feature>
<keyword evidence="3" id="KW-1185">Reference proteome</keyword>
<dbReference type="PANTHER" id="PTHR34427:SF5">
    <property type="entry name" value="DUF4283 DOMAIN-CONTAINING PROTEIN"/>
    <property type="match status" value="1"/>
</dbReference>
<dbReference type="PANTHER" id="PTHR34427">
    <property type="entry name" value="DUF4283 DOMAIN PROTEIN"/>
    <property type="match status" value="1"/>
</dbReference>
<evidence type="ECO:0000313" key="2">
    <source>
        <dbReference type="EMBL" id="MCH86156.1"/>
    </source>
</evidence>
<feature type="non-terminal residue" evidence="2">
    <location>
        <position position="496"/>
    </location>
</feature>
<accession>A0A392MF88</accession>
<evidence type="ECO:0000313" key="3">
    <source>
        <dbReference type="Proteomes" id="UP000265520"/>
    </source>
</evidence>
<dbReference type="Proteomes" id="UP000265520">
    <property type="component" value="Unassembled WGS sequence"/>
</dbReference>
<proteinExistence type="predicted"/>
<comment type="caution">
    <text evidence="2">The sequence shown here is derived from an EMBL/GenBank/DDBJ whole genome shotgun (WGS) entry which is preliminary data.</text>
</comment>
<feature type="non-terminal residue" evidence="2">
    <location>
        <position position="1"/>
    </location>
</feature>
<feature type="region of interest" description="Disordered" evidence="1">
    <location>
        <begin position="1"/>
        <end position="25"/>
    </location>
</feature>
<protein>
    <submittedName>
        <fullName evidence="2">Uncharacterized protein</fullName>
    </submittedName>
</protein>
<reference evidence="2 3" key="1">
    <citation type="journal article" date="2018" name="Front. Plant Sci.">
        <title>Red Clover (Trifolium pratense) and Zigzag Clover (T. medium) - A Picture of Genomic Similarities and Differences.</title>
        <authorList>
            <person name="Dluhosova J."/>
            <person name="Istvanek J."/>
            <person name="Nedelnik J."/>
            <person name="Repkova J."/>
        </authorList>
    </citation>
    <scope>NUCLEOTIDE SEQUENCE [LARGE SCALE GENOMIC DNA]</scope>
    <source>
        <strain evidence="3">cv. 10/8</strain>
        <tissue evidence="2">Leaf</tissue>
    </source>
</reference>
<feature type="region of interest" description="Disordered" evidence="1">
    <location>
        <begin position="234"/>
        <end position="262"/>
    </location>
</feature>